<keyword evidence="2 6" id="KW-0812">Transmembrane</keyword>
<keyword evidence="6" id="KW-0813">Transport</keyword>
<feature type="transmembrane region" description="Helical" evidence="6">
    <location>
        <begin position="196"/>
        <end position="219"/>
    </location>
</feature>
<comment type="similarity">
    <text evidence="6">Belongs to the ABC-2 integral membrane protein family.</text>
</comment>
<accession>A0ABX8SFR7</accession>
<feature type="transmembrane region" description="Helical" evidence="6">
    <location>
        <begin position="80"/>
        <end position="106"/>
    </location>
</feature>
<dbReference type="PIRSF" id="PIRSF006648">
    <property type="entry name" value="DrrB"/>
    <property type="match status" value="1"/>
</dbReference>
<feature type="transmembrane region" description="Helical" evidence="6">
    <location>
        <begin position="48"/>
        <end position="68"/>
    </location>
</feature>
<dbReference type="InterPro" id="IPR013525">
    <property type="entry name" value="ABC2_TM"/>
</dbReference>
<comment type="subcellular location">
    <subcellularLocation>
        <location evidence="6">Cell membrane</location>
        <topology evidence="6">Multi-pass membrane protein</topology>
    </subcellularLocation>
    <subcellularLocation>
        <location evidence="1">Membrane</location>
        <topology evidence="1">Multi-pass membrane protein</topology>
    </subcellularLocation>
</comment>
<proteinExistence type="inferred from homology"/>
<dbReference type="Pfam" id="PF01061">
    <property type="entry name" value="ABC2_membrane"/>
    <property type="match status" value="1"/>
</dbReference>
<dbReference type="PANTHER" id="PTHR43027">
    <property type="entry name" value="DOXORUBICIN RESISTANCE ABC TRANSPORTER PERMEASE PROTEIN DRRC-RELATED"/>
    <property type="match status" value="1"/>
</dbReference>
<dbReference type="PANTHER" id="PTHR43027:SF1">
    <property type="entry name" value="DOXORUBICIN RESISTANCE ABC TRANSPORTER PERMEASE PROTEIN DRRC-RELATED"/>
    <property type="match status" value="1"/>
</dbReference>
<reference evidence="8" key="1">
    <citation type="submission" date="2021-07" db="EMBL/GenBank/DDBJ databases">
        <title>Candidatus Kaistella beijingensis sp. nov. isolated from a municipal wastewater treatment plant is involved in sludge foaming.</title>
        <authorList>
            <person name="Song Y."/>
            <person name="Liu S.-J."/>
        </authorList>
    </citation>
    <scope>NUCLEOTIDE SEQUENCE</scope>
    <source>
        <strain evidence="8">DSM 43998</strain>
    </source>
</reference>
<keyword evidence="9" id="KW-1185">Reference proteome</keyword>
<evidence type="ECO:0000256" key="1">
    <source>
        <dbReference type="ARBA" id="ARBA00004141"/>
    </source>
</evidence>
<dbReference type="PROSITE" id="PS51012">
    <property type="entry name" value="ABC_TM2"/>
    <property type="match status" value="1"/>
</dbReference>
<dbReference type="InterPro" id="IPR052902">
    <property type="entry name" value="ABC-2_transporter"/>
</dbReference>
<dbReference type="EMBL" id="CP079105">
    <property type="protein sequence ID" value="QXQ14536.1"/>
    <property type="molecule type" value="Genomic_DNA"/>
</dbReference>
<keyword evidence="3 6" id="KW-1133">Transmembrane helix</keyword>
<feature type="transmembrane region" description="Helical" evidence="6">
    <location>
        <begin position="127"/>
        <end position="154"/>
    </location>
</feature>
<feature type="transmembrane region" description="Helical" evidence="6">
    <location>
        <begin position="160"/>
        <end position="184"/>
    </location>
</feature>
<evidence type="ECO:0000313" key="8">
    <source>
        <dbReference type="EMBL" id="QXQ14536.1"/>
    </source>
</evidence>
<gene>
    <name evidence="8" type="ORF">KV203_03775</name>
</gene>
<feature type="transmembrane region" description="Helical" evidence="6">
    <location>
        <begin position="253"/>
        <end position="272"/>
    </location>
</feature>
<keyword evidence="5" id="KW-0046">Antibiotic resistance</keyword>
<organism evidence="8 9">
    <name type="scientific">Skermania pinensis</name>
    <dbReference type="NCBI Taxonomy" id="39122"/>
    <lineage>
        <taxon>Bacteria</taxon>
        <taxon>Bacillati</taxon>
        <taxon>Actinomycetota</taxon>
        <taxon>Actinomycetes</taxon>
        <taxon>Mycobacteriales</taxon>
        <taxon>Gordoniaceae</taxon>
        <taxon>Skermania</taxon>
    </lineage>
</organism>
<protein>
    <recommendedName>
        <fullName evidence="6">Transport permease protein</fullName>
    </recommendedName>
</protein>
<sequence>MTALTSSTPRFQLPEPDIVYPERGFASLIRCSWLEGLRLLLKWFRDPTTIIQSTVYPAVMLLMLRVVLGDSISAATGQSSVYGTVPMIMIVGAMSGATVSALSIGGDRISGLLSRMWTLPIHRASVLLGRVLAEMVRVLVTSLVIAAVGLLLGFRFHQGPLAAIGLFCIPILFGVGFALFVAAVTTNTSDSDGMQMVQIIAALTMLLMFFNTGFVPLAAYPPWLQAVVAHQPMSCAIDAMKGLSLGGPVAGPLLQTIAWSLGTLAICVLPAIRGFRRAAGTS</sequence>
<evidence type="ECO:0000256" key="2">
    <source>
        <dbReference type="ARBA" id="ARBA00022692"/>
    </source>
</evidence>
<evidence type="ECO:0000256" key="4">
    <source>
        <dbReference type="ARBA" id="ARBA00023136"/>
    </source>
</evidence>
<keyword evidence="6" id="KW-1003">Cell membrane</keyword>
<keyword evidence="4 6" id="KW-0472">Membrane</keyword>
<dbReference type="RefSeq" id="WP_066468735.1">
    <property type="nucleotide sequence ID" value="NZ_CBCRUZ010000004.1"/>
</dbReference>
<evidence type="ECO:0000259" key="7">
    <source>
        <dbReference type="PROSITE" id="PS51012"/>
    </source>
</evidence>
<evidence type="ECO:0000256" key="6">
    <source>
        <dbReference type="RuleBase" id="RU361157"/>
    </source>
</evidence>
<name>A0ABX8SFR7_9ACTN</name>
<evidence type="ECO:0000313" key="9">
    <source>
        <dbReference type="Proteomes" id="UP000887023"/>
    </source>
</evidence>
<evidence type="ECO:0000256" key="5">
    <source>
        <dbReference type="ARBA" id="ARBA00023251"/>
    </source>
</evidence>
<dbReference type="InterPro" id="IPR000412">
    <property type="entry name" value="ABC_2_transport"/>
</dbReference>
<evidence type="ECO:0000256" key="3">
    <source>
        <dbReference type="ARBA" id="ARBA00022989"/>
    </source>
</evidence>
<dbReference type="InterPro" id="IPR047817">
    <property type="entry name" value="ABC2_TM_bact-type"/>
</dbReference>
<feature type="domain" description="ABC transmembrane type-2" evidence="7">
    <location>
        <begin position="48"/>
        <end position="278"/>
    </location>
</feature>
<dbReference type="Proteomes" id="UP000887023">
    <property type="component" value="Chromosome"/>
</dbReference>